<feature type="domain" description="Phosducin" evidence="4">
    <location>
        <begin position="130"/>
        <end position="341"/>
    </location>
</feature>
<organism evidence="5 6">
    <name type="scientific">Mortierella polycephala</name>
    <dbReference type="NCBI Taxonomy" id="41804"/>
    <lineage>
        <taxon>Eukaryota</taxon>
        <taxon>Fungi</taxon>
        <taxon>Fungi incertae sedis</taxon>
        <taxon>Mucoromycota</taxon>
        <taxon>Mortierellomycotina</taxon>
        <taxon>Mortierellomycetes</taxon>
        <taxon>Mortierellales</taxon>
        <taxon>Mortierellaceae</taxon>
        <taxon>Mortierella</taxon>
    </lineage>
</organism>
<keyword evidence="6" id="KW-1185">Reference proteome</keyword>
<evidence type="ECO:0000259" key="4">
    <source>
        <dbReference type="Pfam" id="PF02114"/>
    </source>
</evidence>
<feature type="compositionally biased region" description="Low complexity" evidence="3">
    <location>
        <begin position="97"/>
        <end position="113"/>
    </location>
</feature>
<proteinExistence type="inferred from homology"/>
<dbReference type="EMBL" id="JAAAJA010000521">
    <property type="protein sequence ID" value="KAG0252418.1"/>
    <property type="molecule type" value="Genomic_DNA"/>
</dbReference>
<dbReference type="InterPro" id="IPR036249">
    <property type="entry name" value="Thioredoxin-like_sf"/>
</dbReference>
<dbReference type="PANTHER" id="PTHR46052:SF1">
    <property type="entry name" value="PHOSDUCIN-LIKE PROTEIN"/>
    <property type="match status" value="1"/>
</dbReference>
<dbReference type="InterPro" id="IPR024253">
    <property type="entry name" value="Phosducin_thioredoxin-like_dom"/>
</dbReference>
<evidence type="ECO:0000256" key="3">
    <source>
        <dbReference type="SAM" id="MobiDB-lite"/>
    </source>
</evidence>
<dbReference type="Gene3D" id="3.40.30.10">
    <property type="entry name" value="Glutaredoxin"/>
    <property type="match status" value="1"/>
</dbReference>
<feature type="region of interest" description="Disordered" evidence="3">
    <location>
        <begin position="171"/>
        <end position="202"/>
    </location>
</feature>
<dbReference type="InterPro" id="IPR051499">
    <property type="entry name" value="Phosducin-like_reg"/>
</dbReference>
<evidence type="ECO:0000256" key="1">
    <source>
        <dbReference type="ARBA" id="ARBA00009686"/>
    </source>
</evidence>
<comment type="caution">
    <text evidence="5">The sequence shown here is derived from an EMBL/GenBank/DDBJ whole genome shotgun (WGS) entry which is preliminary data.</text>
</comment>
<evidence type="ECO:0000313" key="6">
    <source>
        <dbReference type="Proteomes" id="UP000726737"/>
    </source>
</evidence>
<gene>
    <name evidence="5" type="ORF">BG011_006992</name>
</gene>
<dbReference type="PANTHER" id="PTHR46052">
    <property type="entry name" value="PHOSDUCIN-LIKE PROTEIN"/>
    <property type="match status" value="1"/>
</dbReference>
<dbReference type="InterPro" id="IPR001200">
    <property type="entry name" value="Phosducin"/>
</dbReference>
<dbReference type="CDD" id="cd02987">
    <property type="entry name" value="Phd_like_Phd"/>
    <property type="match status" value="1"/>
</dbReference>
<evidence type="ECO:0000256" key="2">
    <source>
        <dbReference type="ARBA" id="ARBA00022553"/>
    </source>
</evidence>
<protein>
    <recommendedName>
        <fullName evidence="4">Phosducin domain-containing protein</fullName>
    </recommendedName>
</protein>
<dbReference type="OrthoDB" id="70588at2759"/>
<reference evidence="5" key="1">
    <citation type="journal article" date="2020" name="Fungal Divers.">
        <title>Resolving the Mortierellaceae phylogeny through synthesis of multi-gene phylogenetics and phylogenomics.</title>
        <authorList>
            <person name="Vandepol N."/>
            <person name="Liber J."/>
            <person name="Desiro A."/>
            <person name="Na H."/>
            <person name="Kennedy M."/>
            <person name="Barry K."/>
            <person name="Grigoriev I.V."/>
            <person name="Miller A.N."/>
            <person name="O'Donnell K."/>
            <person name="Stajich J.E."/>
            <person name="Bonito G."/>
        </authorList>
    </citation>
    <scope>NUCLEOTIDE SEQUENCE</scope>
    <source>
        <strain evidence="5">KOD948</strain>
    </source>
</reference>
<accession>A0A9P6TZ99</accession>
<dbReference type="Pfam" id="PF02114">
    <property type="entry name" value="Phosducin"/>
    <property type="match status" value="1"/>
</dbReference>
<dbReference type="Proteomes" id="UP000726737">
    <property type="component" value="Unassembled WGS sequence"/>
</dbReference>
<dbReference type="InterPro" id="IPR023196">
    <property type="entry name" value="Phosducin_N_dom_sf"/>
</dbReference>
<dbReference type="GO" id="GO:0008277">
    <property type="term" value="P:regulation of G protein-coupled receptor signaling pathway"/>
    <property type="evidence" value="ECO:0007669"/>
    <property type="project" value="InterPro"/>
</dbReference>
<feature type="region of interest" description="Disordered" evidence="3">
    <location>
        <begin position="1"/>
        <end position="26"/>
    </location>
</feature>
<feature type="compositionally biased region" description="Basic and acidic residues" evidence="3">
    <location>
        <begin position="85"/>
        <end position="96"/>
    </location>
</feature>
<keyword evidence="2" id="KW-0597">Phosphoprotein</keyword>
<feature type="region of interest" description="Disordered" evidence="3">
    <location>
        <begin position="39"/>
        <end position="137"/>
    </location>
</feature>
<dbReference type="AlphaFoldDB" id="A0A9P6TZ99"/>
<comment type="similarity">
    <text evidence="1">Belongs to the phosducin family.</text>
</comment>
<name>A0A9P6TZ99_9FUNG</name>
<feature type="compositionally biased region" description="Basic and acidic residues" evidence="3">
    <location>
        <begin position="174"/>
        <end position="191"/>
    </location>
</feature>
<dbReference type="Gene3D" id="1.10.168.10">
    <property type="entry name" value="Phosducin, domain 2"/>
    <property type="match status" value="1"/>
</dbReference>
<sequence>MALQEAKQMGLDLLPDPETLSNAPRGATAAGAKYLYDNRHDADDWGSTASESDHDDEAADLHHHKGDGNENENGQDDDRETGGLTDREIDRLDGKTSSHLGSQSSSTAAAAAAAGGGGAPNQKYPERETGANTGPKGVLADQKYHQQQQTQERQSTHQAYNARMLAKALTTTTFREDEAREKKEKQALEGKNDEDDEDEKELERIRSKRLQDMRTGAGAGRGGGGGALLGKKMFGSLMEMNAAQYVSAIDSEKKDVTVIIHIYSEFDPACKKLDRCLIQLAGRYATTKFIRIKSSEVDFDKEVCPTVLVYRAGDLIANLVMITYELSEEYDDIELEELLTKNKVISPHDQCQRENSFFEHSLDTSSLMTPPMSSHVGELNMMSLGLGVGDGSTIAPSSMTMGTSTLSSSSSLTGMSSFGGSAGGVRRGILSGNVKEFQYQDYDDDDDDV</sequence>
<feature type="compositionally biased region" description="Acidic residues" evidence="3">
    <location>
        <begin position="69"/>
        <end position="79"/>
    </location>
</feature>
<dbReference type="SUPFAM" id="SSF52833">
    <property type="entry name" value="Thioredoxin-like"/>
    <property type="match status" value="1"/>
</dbReference>
<evidence type="ECO:0000313" key="5">
    <source>
        <dbReference type="EMBL" id="KAG0252418.1"/>
    </source>
</evidence>